<name>A0ABR2PBN7_9ROSI</name>
<sequence length="85" mass="9421">MTAVAKHGDGGIKTSTTKSAEEIEGHDLNCYSMENSMKKAMAHTDDIRELVGVDGVDLRERERNQERERFEGKATEVESMSSSSD</sequence>
<dbReference type="Proteomes" id="UP001396334">
    <property type="component" value="Unassembled WGS sequence"/>
</dbReference>
<feature type="compositionally biased region" description="Basic and acidic residues" evidence="1">
    <location>
        <begin position="1"/>
        <end position="10"/>
    </location>
</feature>
<evidence type="ECO:0000256" key="1">
    <source>
        <dbReference type="SAM" id="MobiDB-lite"/>
    </source>
</evidence>
<evidence type="ECO:0000313" key="2">
    <source>
        <dbReference type="EMBL" id="KAK8985829.1"/>
    </source>
</evidence>
<evidence type="ECO:0000313" key="3">
    <source>
        <dbReference type="Proteomes" id="UP001396334"/>
    </source>
</evidence>
<organism evidence="2 3">
    <name type="scientific">Hibiscus sabdariffa</name>
    <name type="common">roselle</name>
    <dbReference type="NCBI Taxonomy" id="183260"/>
    <lineage>
        <taxon>Eukaryota</taxon>
        <taxon>Viridiplantae</taxon>
        <taxon>Streptophyta</taxon>
        <taxon>Embryophyta</taxon>
        <taxon>Tracheophyta</taxon>
        <taxon>Spermatophyta</taxon>
        <taxon>Magnoliopsida</taxon>
        <taxon>eudicotyledons</taxon>
        <taxon>Gunneridae</taxon>
        <taxon>Pentapetalae</taxon>
        <taxon>rosids</taxon>
        <taxon>malvids</taxon>
        <taxon>Malvales</taxon>
        <taxon>Malvaceae</taxon>
        <taxon>Malvoideae</taxon>
        <taxon>Hibiscus</taxon>
    </lineage>
</organism>
<feature type="region of interest" description="Disordered" evidence="1">
    <location>
        <begin position="59"/>
        <end position="85"/>
    </location>
</feature>
<feature type="region of interest" description="Disordered" evidence="1">
    <location>
        <begin position="1"/>
        <end position="20"/>
    </location>
</feature>
<proteinExistence type="predicted"/>
<dbReference type="EMBL" id="JBBPBN010000067">
    <property type="protein sequence ID" value="KAK8985829.1"/>
    <property type="molecule type" value="Genomic_DNA"/>
</dbReference>
<gene>
    <name evidence="2" type="ORF">V6N11_047322</name>
</gene>
<protein>
    <submittedName>
        <fullName evidence="2">Uncharacterized protein</fullName>
    </submittedName>
</protein>
<accession>A0ABR2PBN7</accession>
<keyword evidence="3" id="KW-1185">Reference proteome</keyword>
<reference evidence="2 3" key="1">
    <citation type="journal article" date="2024" name="G3 (Bethesda)">
        <title>Genome assembly of Hibiscus sabdariffa L. provides insights into metabolisms of medicinal natural products.</title>
        <authorList>
            <person name="Kim T."/>
        </authorList>
    </citation>
    <scope>NUCLEOTIDE SEQUENCE [LARGE SCALE GENOMIC DNA]</scope>
    <source>
        <strain evidence="2">TK-2024</strain>
        <tissue evidence="2">Old leaves</tissue>
    </source>
</reference>
<feature type="compositionally biased region" description="Basic and acidic residues" evidence="1">
    <location>
        <begin position="59"/>
        <end position="76"/>
    </location>
</feature>
<comment type="caution">
    <text evidence="2">The sequence shown here is derived from an EMBL/GenBank/DDBJ whole genome shotgun (WGS) entry which is preliminary data.</text>
</comment>